<keyword evidence="2" id="KW-1185">Reference proteome</keyword>
<organism evidence="1 2">
    <name type="scientific">Desulfamplus magnetovallimortis</name>
    <dbReference type="NCBI Taxonomy" id="1246637"/>
    <lineage>
        <taxon>Bacteria</taxon>
        <taxon>Pseudomonadati</taxon>
        <taxon>Thermodesulfobacteriota</taxon>
        <taxon>Desulfobacteria</taxon>
        <taxon>Desulfobacterales</taxon>
        <taxon>Desulfobacteraceae</taxon>
        <taxon>Desulfamplus</taxon>
    </lineage>
</organism>
<protein>
    <submittedName>
        <fullName evidence="1">Uncharacterized protein</fullName>
    </submittedName>
</protein>
<dbReference type="Proteomes" id="UP000191931">
    <property type="component" value="Unassembled WGS sequence"/>
</dbReference>
<accession>A0A1W1H9K3</accession>
<dbReference type="AlphaFoldDB" id="A0A1W1H9K3"/>
<gene>
    <name evidence="1" type="ORF">MTBBW1_1680063</name>
</gene>
<evidence type="ECO:0000313" key="2">
    <source>
        <dbReference type="Proteomes" id="UP000191931"/>
    </source>
</evidence>
<proteinExistence type="predicted"/>
<name>A0A1W1H9K3_9BACT</name>
<dbReference type="STRING" id="1246637.MTBBW1_1680063"/>
<sequence length="49" mass="5752">MTLPKKGWTRVLQSWKIMFYTKLQSNKGGLYENNKPYFVPNVQDNQTSA</sequence>
<dbReference type="EMBL" id="FWEV01000077">
    <property type="protein sequence ID" value="SLM29151.1"/>
    <property type="molecule type" value="Genomic_DNA"/>
</dbReference>
<evidence type="ECO:0000313" key="1">
    <source>
        <dbReference type="EMBL" id="SLM29151.1"/>
    </source>
</evidence>
<reference evidence="1 2" key="1">
    <citation type="submission" date="2017-03" db="EMBL/GenBank/DDBJ databases">
        <authorList>
            <person name="Afonso C.L."/>
            <person name="Miller P.J."/>
            <person name="Scott M.A."/>
            <person name="Spackman E."/>
            <person name="Goraichik I."/>
            <person name="Dimitrov K.M."/>
            <person name="Suarez D.L."/>
            <person name="Swayne D.E."/>
        </authorList>
    </citation>
    <scope>NUCLEOTIDE SEQUENCE [LARGE SCALE GENOMIC DNA]</scope>
    <source>
        <strain evidence="1">PRJEB14757</strain>
    </source>
</reference>